<dbReference type="InterPro" id="IPR021765">
    <property type="entry name" value="UstYa-like"/>
</dbReference>
<evidence type="ECO:0000256" key="2">
    <source>
        <dbReference type="SAM" id="MobiDB-lite"/>
    </source>
</evidence>
<dbReference type="KEGG" id="pno:SNOG_12073"/>
<evidence type="ECO:0000256" key="3">
    <source>
        <dbReference type="SAM" id="Phobius"/>
    </source>
</evidence>
<keyword evidence="3" id="KW-0812">Transmembrane</keyword>
<proteinExistence type="inferred from homology"/>
<dbReference type="VEuPathDB" id="FungiDB:JI435_120730"/>
<accession>Q0U841</accession>
<dbReference type="GeneID" id="5979216"/>
<protein>
    <submittedName>
        <fullName evidence="4">Uncharacterized protein</fullName>
    </submittedName>
</protein>
<keyword evidence="3" id="KW-0472">Membrane</keyword>
<name>Q0U841_PHANO</name>
<evidence type="ECO:0000256" key="1">
    <source>
        <dbReference type="ARBA" id="ARBA00035112"/>
    </source>
</evidence>
<dbReference type="PANTHER" id="PTHR33365">
    <property type="entry name" value="YALI0B05434P"/>
    <property type="match status" value="1"/>
</dbReference>
<evidence type="ECO:0000313" key="5">
    <source>
        <dbReference type="Proteomes" id="UP000001055"/>
    </source>
</evidence>
<organism evidence="4 5">
    <name type="scientific">Phaeosphaeria nodorum (strain SN15 / ATCC MYA-4574 / FGSC 10173)</name>
    <name type="common">Glume blotch fungus</name>
    <name type="synonym">Parastagonospora nodorum</name>
    <dbReference type="NCBI Taxonomy" id="321614"/>
    <lineage>
        <taxon>Eukaryota</taxon>
        <taxon>Fungi</taxon>
        <taxon>Dikarya</taxon>
        <taxon>Ascomycota</taxon>
        <taxon>Pezizomycotina</taxon>
        <taxon>Dothideomycetes</taxon>
        <taxon>Pleosporomycetidae</taxon>
        <taxon>Pleosporales</taxon>
        <taxon>Pleosporineae</taxon>
        <taxon>Phaeosphaeriaceae</taxon>
        <taxon>Parastagonospora</taxon>
    </lineage>
</organism>
<dbReference type="InParanoid" id="Q0U841"/>
<dbReference type="RefSeq" id="XP_001802306.1">
    <property type="nucleotide sequence ID" value="XM_001802254.1"/>
</dbReference>
<feature type="transmembrane region" description="Helical" evidence="3">
    <location>
        <begin position="36"/>
        <end position="57"/>
    </location>
</feature>
<keyword evidence="3" id="KW-1133">Transmembrane helix</keyword>
<comment type="similarity">
    <text evidence="1">Belongs to the ustYa family.</text>
</comment>
<dbReference type="GO" id="GO:0043386">
    <property type="term" value="P:mycotoxin biosynthetic process"/>
    <property type="evidence" value="ECO:0007669"/>
    <property type="project" value="InterPro"/>
</dbReference>
<dbReference type="Proteomes" id="UP000001055">
    <property type="component" value="Unassembled WGS sequence"/>
</dbReference>
<dbReference type="HOGENOM" id="CLU_1571212_0_0_1"/>
<gene>
    <name evidence="4" type="ORF">SNOG_12073</name>
</gene>
<evidence type="ECO:0000313" key="4">
    <source>
        <dbReference type="EMBL" id="EAT80485.1"/>
    </source>
</evidence>
<feature type="region of interest" description="Disordered" evidence="2">
    <location>
        <begin position="1"/>
        <end position="23"/>
    </location>
</feature>
<dbReference type="EMBL" id="CH445345">
    <property type="protein sequence ID" value="EAT80485.1"/>
    <property type="molecule type" value="Genomic_DNA"/>
</dbReference>
<reference evidence="5" key="1">
    <citation type="journal article" date="2007" name="Plant Cell">
        <title>Dothideomycete-plant interactions illuminated by genome sequencing and EST analysis of the wheat pathogen Stagonospora nodorum.</title>
        <authorList>
            <person name="Hane J.K."/>
            <person name="Lowe R.G."/>
            <person name="Solomon P.S."/>
            <person name="Tan K.C."/>
            <person name="Schoch C.L."/>
            <person name="Spatafora J.W."/>
            <person name="Crous P.W."/>
            <person name="Kodira C."/>
            <person name="Birren B.W."/>
            <person name="Galagan J.E."/>
            <person name="Torriani S.F."/>
            <person name="McDonald B.A."/>
            <person name="Oliver R.P."/>
        </authorList>
    </citation>
    <scope>NUCLEOTIDE SEQUENCE [LARGE SCALE GENOMIC DNA]</scope>
    <source>
        <strain evidence="5">SN15 / ATCC MYA-4574 / FGSC 10173</strain>
    </source>
</reference>
<dbReference type="AlphaFoldDB" id="Q0U841"/>
<dbReference type="PANTHER" id="PTHR33365:SF6">
    <property type="entry name" value="OXIDASE USTYA"/>
    <property type="match status" value="1"/>
</dbReference>
<sequence length="170" mass="18997">MDKFEQQEERLLERESSDDGEEIRQRNVEASGVRKYIPAIVLCLLVVSIVWNVVLVASIQTLTGLKTNTPIPYKMHTPFMSPNRSISDPLWTTLDSHPILIALSQPYIASHGLAPSATCPQDPSKQLYQVKALHHIHCLVSHYPHPQYGSLLMCGQLEIHTHGLPRCVGG</sequence>